<proteinExistence type="predicted"/>
<protein>
    <submittedName>
        <fullName evidence="1">Uncharacterized protein</fullName>
    </submittedName>
</protein>
<sequence length="90" mass="10854">MLQSNLEWQIKVNEKNLHSSFHKINNFIDQYWIRIILPEVNEFNLVGQSIFQSNMVQELMPLINQKSQPKMQQDLNFMLIQLKAIKYQNF</sequence>
<dbReference type="EMBL" id="CAJJDP010000105">
    <property type="protein sequence ID" value="CAD8193971.1"/>
    <property type="molecule type" value="Genomic_DNA"/>
</dbReference>
<dbReference type="Proteomes" id="UP000683925">
    <property type="component" value="Unassembled WGS sequence"/>
</dbReference>
<organism evidence="1 2">
    <name type="scientific">Paramecium octaurelia</name>
    <dbReference type="NCBI Taxonomy" id="43137"/>
    <lineage>
        <taxon>Eukaryota</taxon>
        <taxon>Sar</taxon>
        <taxon>Alveolata</taxon>
        <taxon>Ciliophora</taxon>
        <taxon>Intramacronucleata</taxon>
        <taxon>Oligohymenophorea</taxon>
        <taxon>Peniculida</taxon>
        <taxon>Parameciidae</taxon>
        <taxon>Paramecium</taxon>
    </lineage>
</organism>
<comment type="caution">
    <text evidence="1">The sequence shown here is derived from an EMBL/GenBank/DDBJ whole genome shotgun (WGS) entry which is preliminary data.</text>
</comment>
<keyword evidence="2" id="KW-1185">Reference proteome</keyword>
<dbReference type="AlphaFoldDB" id="A0A8S1WZC4"/>
<accession>A0A8S1WZC4</accession>
<reference evidence="1" key="1">
    <citation type="submission" date="2021-01" db="EMBL/GenBank/DDBJ databases">
        <authorList>
            <consortium name="Genoscope - CEA"/>
            <person name="William W."/>
        </authorList>
    </citation>
    <scope>NUCLEOTIDE SEQUENCE</scope>
</reference>
<evidence type="ECO:0000313" key="2">
    <source>
        <dbReference type="Proteomes" id="UP000683925"/>
    </source>
</evidence>
<evidence type="ECO:0000313" key="1">
    <source>
        <dbReference type="EMBL" id="CAD8193971.1"/>
    </source>
</evidence>
<name>A0A8S1WZC4_PAROT</name>
<gene>
    <name evidence="1" type="ORF">POCTA_138.1.T1050209</name>
</gene>